<name>A0A0U5GU89_9GAMM</name>
<dbReference type="EMBL" id="LN907829">
    <property type="protein sequence ID" value="CUU26337.1"/>
    <property type="molecule type" value="Genomic_DNA"/>
</dbReference>
<geneLocation type="plasmid" evidence="4">
    <name>pEM02</name>
</geneLocation>
<keyword evidence="2" id="KW-1133">Transmembrane helix</keyword>
<keyword evidence="1" id="KW-0175">Coiled coil</keyword>
<evidence type="ECO:0000313" key="3">
    <source>
        <dbReference type="EMBL" id="CUU26337.1"/>
    </source>
</evidence>
<dbReference type="AlphaFoldDB" id="A0A0U5GU89"/>
<dbReference type="PATRIC" id="fig|1619313.3.peg.4279"/>
<evidence type="ECO:0000256" key="1">
    <source>
        <dbReference type="SAM" id="Coils"/>
    </source>
</evidence>
<organism evidence="3 4">
    <name type="scientific">Duffyella gerundensis</name>
    <dbReference type="NCBI Taxonomy" id="1619313"/>
    <lineage>
        <taxon>Bacteria</taxon>
        <taxon>Pseudomonadati</taxon>
        <taxon>Pseudomonadota</taxon>
        <taxon>Gammaproteobacteria</taxon>
        <taxon>Enterobacterales</taxon>
        <taxon>Erwiniaceae</taxon>
        <taxon>Duffyella</taxon>
    </lineage>
</organism>
<feature type="transmembrane region" description="Helical" evidence="2">
    <location>
        <begin position="595"/>
        <end position="617"/>
    </location>
</feature>
<evidence type="ECO:0000313" key="4">
    <source>
        <dbReference type="Proteomes" id="UP000059419"/>
    </source>
</evidence>
<protein>
    <submittedName>
        <fullName evidence="3">Uncharacterized protein</fullName>
    </submittedName>
</protein>
<reference evidence="4" key="1">
    <citation type="submission" date="2015-11" db="EMBL/GenBank/DDBJ databases">
        <authorList>
            <person name="Blom J."/>
        </authorList>
    </citation>
    <scope>NUCLEOTIDE SEQUENCE [LARGE SCALE GENOMIC DNA]</scope>
    <source>
        <plasmid evidence="4">pEM02</plasmid>
    </source>
</reference>
<accession>A0A0U5GU89</accession>
<keyword evidence="4" id="KW-1185">Reference proteome</keyword>
<feature type="coiled-coil region" evidence="1">
    <location>
        <begin position="537"/>
        <end position="571"/>
    </location>
</feature>
<feature type="transmembrane region" description="Helical" evidence="2">
    <location>
        <begin position="623"/>
        <end position="643"/>
    </location>
</feature>
<sequence>MLRITTSNMQDHKILASAALFRKLHDNRIDIYDVLTKFITSTININSMWVFNVSECVNKLEEDFGFNIPEAIVETCLRKRMKRHQLLTQMEGKYHVTDKFDKSDSLGASYREIQDEQDFIIGRLTDYIQSRSGKVLSEQLRNELASDFHLYFTGALKDCDNKIAISEFIIKNSDDESFTRKINSVEEGFIIYTAICHSSDLANPEPWCNNFTIFLDTEILFDALGLNGTLRKKIFDELYGLITDANYNTPKGVRITLKYFQETFKEFEGFFYAAQKTIEEGRQPHLAKPAMAAIINGCHYPTDVLFKKVTFIEELKKLKITVEEDADYYSDPRYIVEGTSEVSYIRAKYPELDEENVTNTLEIFTKINHLRRGVNNRGLEQSGCIFLTGTNATKKISYLLATKSGGNLTPYASATDYMTERLWFKLSKGFGGRKKTPLSFNVVAKAQVILSTEAGNKIADSFKDLQKKVKQGSLSMESAGVIVSELRSKLYMPEDFTSEIIGESTQFLHNDFIEDSIRNITLLTFKAKEAEAGKNTIQALQHQLDASAKVNEALEKKLSEKKQETLEKIQKNRNSQIDTRKKSLWLYKFFAKTEFLVSSFIIYTLPLCVLAAAIISFNRPGDTLLGNVSFIVGVIPMVSYLKLRQIQSYVLRKIRSRYRNRISKKYNLFPLTPFEYY</sequence>
<keyword evidence="2" id="KW-0812">Transmembrane</keyword>
<dbReference type="KEGG" id="ege:EM595_p1091"/>
<evidence type="ECO:0000256" key="2">
    <source>
        <dbReference type="SAM" id="Phobius"/>
    </source>
</evidence>
<proteinExistence type="predicted"/>
<dbReference type="Proteomes" id="UP000059419">
    <property type="component" value="Plasmid pEM02"/>
</dbReference>
<keyword evidence="2" id="KW-0472">Membrane</keyword>
<gene>
    <name evidence="3" type="ORF">EM595_p1091</name>
</gene>